<evidence type="ECO:0000256" key="1">
    <source>
        <dbReference type="ARBA" id="ARBA00004229"/>
    </source>
</evidence>
<evidence type="ECO:0000313" key="6">
    <source>
        <dbReference type="EMBL" id="QDZ25600.1"/>
    </source>
</evidence>
<feature type="compositionally biased region" description="Basic and acidic residues" evidence="5">
    <location>
        <begin position="15"/>
        <end position="24"/>
    </location>
</feature>
<reference evidence="6 7" key="1">
    <citation type="submission" date="2018-07" db="EMBL/GenBank/DDBJ databases">
        <title>The complete nuclear genome of the prasinophyte Chloropicon primus (CCMP1205).</title>
        <authorList>
            <person name="Pombert J.-F."/>
            <person name="Otis C."/>
            <person name="Turmel M."/>
            <person name="Lemieux C."/>
        </authorList>
    </citation>
    <scope>NUCLEOTIDE SEQUENCE [LARGE SCALE GENOMIC DNA]</scope>
    <source>
        <strain evidence="6 7">CCMP1205</strain>
    </source>
</reference>
<dbReference type="OrthoDB" id="196308at2759"/>
<feature type="region of interest" description="Disordered" evidence="5">
    <location>
        <begin position="1"/>
        <end position="72"/>
    </location>
</feature>
<dbReference type="EMBL" id="CP031051">
    <property type="protein sequence ID" value="QDZ25600.1"/>
    <property type="molecule type" value="Genomic_DNA"/>
</dbReference>
<dbReference type="Gene3D" id="3.40.1350.100">
    <property type="match status" value="1"/>
</dbReference>
<evidence type="ECO:0000256" key="3">
    <source>
        <dbReference type="ARBA" id="ARBA00022640"/>
    </source>
</evidence>
<proteinExistence type="predicted"/>
<evidence type="ECO:0000256" key="2">
    <source>
        <dbReference type="ARBA" id="ARBA00022528"/>
    </source>
</evidence>
<organism evidence="6 7">
    <name type="scientific">Chloropicon primus</name>
    <dbReference type="NCBI Taxonomy" id="1764295"/>
    <lineage>
        <taxon>Eukaryota</taxon>
        <taxon>Viridiplantae</taxon>
        <taxon>Chlorophyta</taxon>
        <taxon>Chloropicophyceae</taxon>
        <taxon>Chloropicales</taxon>
        <taxon>Chloropicaceae</taxon>
        <taxon>Chloropicon</taxon>
    </lineage>
</organism>
<accession>A0A5B8N198</accession>
<comment type="subcellular location">
    <subcellularLocation>
        <location evidence="1">Plastid</location>
        <location evidence="1">Chloroplast</location>
    </subcellularLocation>
</comment>
<dbReference type="STRING" id="1764295.A0A5B8N198"/>
<protein>
    <submittedName>
        <fullName evidence="6">Tic22-like protein</fullName>
    </submittedName>
</protein>
<feature type="compositionally biased region" description="Basic and acidic residues" evidence="5">
    <location>
        <begin position="145"/>
        <end position="158"/>
    </location>
</feature>
<dbReference type="Pfam" id="PF04278">
    <property type="entry name" value="Tic22"/>
    <property type="match status" value="2"/>
</dbReference>
<evidence type="ECO:0000256" key="4">
    <source>
        <dbReference type="SAM" id="Coils"/>
    </source>
</evidence>
<gene>
    <name evidence="6" type="ORF">A3770_18p81180</name>
</gene>
<name>A0A5B8N198_9CHLO</name>
<feature type="region of interest" description="Disordered" evidence="5">
    <location>
        <begin position="133"/>
        <end position="162"/>
    </location>
</feature>
<dbReference type="GO" id="GO:0009507">
    <property type="term" value="C:chloroplast"/>
    <property type="evidence" value="ECO:0007669"/>
    <property type="project" value="UniProtKB-SubCell"/>
</dbReference>
<dbReference type="Proteomes" id="UP000316726">
    <property type="component" value="Chromosome 18"/>
</dbReference>
<dbReference type="PANTHER" id="PTHR33926:SF4">
    <property type="entry name" value="PROTEIN TIC 22, CHLOROPLASTIC"/>
    <property type="match status" value="1"/>
</dbReference>
<dbReference type="AlphaFoldDB" id="A0A5B8N198"/>
<feature type="compositionally biased region" description="Polar residues" evidence="5">
    <location>
        <begin position="34"/>
        <end position="48"/>
    </location>
</feature>
<dbReference type="GO" id="GO:0015031">
    <property type="term" value="P:protein transport"/>
    <property type="evidence" value="ECO:0007669"/>
    <property type="project" value="InterPro"/>
</dbReference>
<evidence type="ECO:0000313" key="7">
    <source>
        <dbReference type="Proteomes" id="UP000316726"/>
    </source>
</evidence>
<sequence>MASLVSNVLRGLRGVQHEEGEGERKGRRSGSHGAHSTTITTVPQSASYSREVGRRPTRPWPSSRRPSRVLGKGNKFEYAESIEVKGSKGEGKLRTRVPVLVRRREPIWLNANRLVANRVRMLSRRLASVSQNVQQQLAGGGSSPKGRDARSEDTKPGDEALASIPAGDTIARRLKDVPVYTVTSNDNFVLLQEEHTPKDVTPKSMLMLFMSANDAKNFKETVVDKQSMLKPIIGTLFMDKVFKLHMQARPKELENVALRLMPDRKQVEHAFSTFKETGNPLKALPGVPVFQAEGLTIRNGDKTMIPLFFGREELDYALQQAFGKSPVTPAVAYKRQWFTRQKERVEEVAKTPFPFLYNKIWKEDDQKAKNHIQKLEKKQQQLNMEKPKLPSIQVGSFEDVLFRMLYEKDDATWDNVMFIPQNTTFK</sequence>
<keyword evidence="7" id="KW-1185">Reference proteome</keyword>
<keyword evidence="3" id="KW-0934">Plastid</keyword>
<keyword evidence="4" id="KW-0175">Coiled coil</keyword>
<keyword evidence="2" id="KW-0150">Chloroplast</keyword>
<evidence type="ECO:0000256" key="5">
    <source>
        <dbReference type="SAM" id="MobiDB-lite"/>
    </source>
</evidence>
<dbReference type="InterPro" id="IPR007378">
    <property type="entry name" value="Tic22-like"/>
</dbReference>
<dbReference type="PANTHER" id="PTHR33926">
    <property type="entry name" value="PROTEIN TIC 22, CHLOROPLASTIC"/>
    <property type="match status" value="1"/>
</dbReference>
<feature type="coiled-coil region" evidence="4">
    <location>
        <begin position="358"/>
        <end position="385"/>
    </location>
</feature>